<evidence type="ECO:0000256" key="1">
    <source>
        <dbReference type="ARBA" id="ARBA00022490"/>
    </source>
</evidence>
<dbReference type="NCBIfam" id="NF001309">
    <property type="entry name" value="PRK00257.1"/>
    <property type="match status" value="1"/>
</dbReference>
<feature type="domain" description="Erythronate-4-phosphate dehydrogenase dimerisation" evidence="8">
    <location>
        <begin position="305"/>
        <end position="366"/>
    </location>
</feature>
<feature type="binding site" evidence="5">
    <location>
        <position position="257"/>
    </location>
    <ligand>
        <name>NAD(+)</name>
        <dbReference type="ChEBI" id="CHEBI:57540"/>
    </ligand>
</feature>
<dbReference type="GO" id="GO:0005737">
    <property type="term" value="C:cytoplasm"/>
    <property type="evidence" value="ECO:0007669"/>
    <property type="project" value="UniProtKB-SubCell"/>
</dbReference>
<organism evidence="9 10">
    <name type="scientific">Dysgonomonas macrotermitis</name>
    <dbReference type="NCBI Taxonomy" id="1346286"/>
    <lineage>
        <taxon>Bacteria</taxon>
        <taxon>Pseudomonadati</taxon>
        <taxon>Bacteroidota</taxon>
        <taxon>Bacteroidia</taxon>
        <taxon>Bacteroidales</taxon>
        <taxon>Dysgonomonadaceae</taxon>
        <taxon>Dysgonomonas</taxon>
    </lineage>
</organism>
<dbReference type="InterPro" id="IPR006139">
    <property type="entry name" value="D-isomer_2_OHA_DH_cat_dom"/>
</dbReference>
<dbReference type="OrthoDB" id="1522997at2"/>
<feature type="binding site" evidence="5">
    <location>
        <position position="175"/>
    </location>
    <ligand>
        <name>NAD(+)</name>
        <dbReference type="ChEBI" id="CHEBI:57540"/>
    </ligand>
</feature>
<dbReference type="Gene3D" id="3.30.1370.170">
    <property type="match status" value="1"/>
</dbReference>
<sequence length="372" mass="41083">MKIIADKNIPFLKGVGEAFGEITYLSGAEFTKESIKEADTLIVRTVTHFGEEILDGSNVKLICSATIGYDHIDTAYCDSHDITWKNAPGCNSGSVQQYVASVLITIAQKKGFSLKDKTIGIVGVGNVGKKVAAICEALGMRVLKNDPPRQKAEQNDEFVSLETIKKEADIITFHTPLTKEGIYKTLHLADAVFFDTLGKEPIIINSARGGIIDTEAIKEAILNGKISGAIIDCWEQEPNIDLDYLKLVDIATPHIAGYSADGKANATRMSLESIAEFWSLPTDPIKKVTAPAIENPVIDYSLLEGNKLEHAILKTYNPLEDYQRLLNNPEQFSTLRGSYPLRREYLAYTLKNVNDRDSRMTLRKLGFNIEAI</sequence>
<comment type="function">
    <text evidence="5">Catalyzes the oxidation of erythronate-4-phosphate to 3-hydroxy-2-oxo-4-phosphonooxybutanoate.</text>
</comment>
<keyword evidence="3 5" id="KW-0520">NAD</keyword>
<evidence type="ECO:0000256" key="4">
    <source>
        <dbReference type="ARBA" id="ARBA00023096"/>
    </source>
</evidence>
<protein>
    <recommendedName>
        <fullName evidence="5">Erythronate-4-phosphate dehydrogenase</fullName>
        <ecNumber evidence="5">1.1.1.290</ecNumber>
    </recommendedName>
</protein>
<feature type="binding site" evidence="5">
    <location>
        <position position="232"/>
    </location>
    <ligand>
        <name>NAD(+)</name>
        <dbReference type="ChEBI" id="CHEBI:57540"/>
    </ligand>
</feature>
<dbReference type="InterPro" id="IPR024531">
    <property type="entry name" value="Erythronate-4-P_DHase_dimer"/>
</dbReference>
<dbReference type="Gene3D" id="3.40.50.720">
    <property type="entry name" value="NAD(P)-binding Rossmann-like Domain"/>
    <property type="match status" value="2"/>
</dbReference>
<dbReference type="PANTHER" id="PTHR43761:SF1">
    <property type="entry name" value="D-ISOMER SPECIFIC 2-HYDROXYACID DEHYDROGENASE CATALYTIC DOMAIN-CONTAINING PROTEIN-RELATED"/>
    <property type="match status" value="1"/>
</dbReference>
<comment type="catalytic activity">
    <reaction evidence="5">
        <text>4-phospho-D-erythronate + NAD(+) = (R)-3-hydroxy-2-oxo-4-phosphooxybutanoate + NADH + H(+)</text>
        <dbReference type="Rhea" id="RHEA:18829"/>
        <dbReference type="ChEBI" id="CHEBI:15378"/>
        <dbReference type="ChEBI" id="CHEBI:57540"/>
        <dbReference type="ChEBI" id="CHEBI:57945"/>
        <dbReference type="ChEBI" id="CHEBI:58538"/>
        <dbReference type="ChEBI" id="CHEBI:58766"/>
        <dbReference type="EC" id="1.1.1.290"/>
    </reaction>
</comment>
<dbReference type="GO" id="GO:0033711">
    <property type="term" value="F:4-phosphoerythronate dehydrogenase activity"/>
    <property type="evidence" value="ECO:0007669"/>
    <property type="project" value="UniProtKB-EC"/>
</dbReference>
<feature type="binding site" evidence="5">
    <location>
        <position position="146"/>
    </location>
    <ligand>
        <name>NAD(+)</name>
        <dbReference type="ChEBI" id="CHEBI:57540"/>
    </ligand>
</feature>
<dbReference type="EMBL" id="FQUC01000007">
    <property type="protein sequence ID" value="SHF54896.1"/>
    <property type="molecule type" value="Genomic_DNA"/>
</dbReference>
<feature type="binding site" evidence="5">
    <location>
        <position position="45"/>
    </location>
    <ligand>
        <name>substrate</name>
    </ligand>
</feature>
<keyword evidence="10" id="KW-1185">Reference proteome</keyword>
<comment type="pathway">
    <text evidence="5">Cofactor biosynthesis; pyridoxine 5'-phosphate biosynthesis; pyridoxine 5'-phosphate from D-erythrose 4-phosphate: step 2/5.</text>
</comment>
<name>A0A1M5CJM8_9BACT</name>
<comment type="subcellular location">
    <subcellularLocation>
        <location evidence="5">Cytoplasm</location>
    </subcellularLocation>
</comment>
<evidence type="ECO:0000256" key="5">
    <source>
        <dbReference type="HAMAP-Rule" id="MF_01825"/>
    </source>
</evidence>
<keyword evidence="2 5" id="KW-0560">Oxidoreductase</keyword>
<dbReference type="STRING" id="1346286.SAMN05444362_107192"/>
<evidence type="ECO:0000259" key="8">
    <source>
        <dbReference type="Pfam" id="PF11890"/>
    </source>
</evidence>
<reference evidence="10" key="1">
    <citation type="submission" date="2016-11" db="EMBL/GenBank/DDBJ databases">
        <authorList>
            <person name="Varghese N."/>
            <person name="Submissions S."/>
        </authorList>
    </citation>
    <scope>NUCLEOTIDE SEQUENCE [LARGE SCALE GENOMIC DNA]</scope>
    <source>
        <strain evidence="10">DSM 27370</strain>
    </source>
</reference>
<feature type="domain" description="D-isomer specific 2-hydroxyacid dehydrogenase NAD-binding" evidence="7">
    <location>
        <begin position="108"/>
        <end position="256"/>
    </location>
</feature>
<dbReference type="InterPro" id="IPR006140">
    <property type="entry name" value="D-isomer_DH_NAD-bd"/>
</dbReference>
<feature type="binding site" evidence="5">
    <location>
        <position position="66"/>
    </location>
    <ligand>
        <name>substrate</name>
    </ligand>
</feature>
<evidence type="ECO:0000259" key="6">
    <source>
        <dbReference type="Pfam" id="PF00389"/>
    </source>
</evidence>
<dbReference type="UniPathway" id="UPA00244">
    <property type="reaction ID" value="UER00310"/>
</dbReference>
<evidence type="ECO:0000256" key="3">
    <source>
        <dbReference type="ARBA" id="ARBA00023027"/>
    </source>
</evidence>
<dbReference type="InterPro" id="IPR050418">
    <property type="entry name" value="D-iso_2-hydroxyacid_DH_PdxB"/>
</dbReference>
<dbReference type="HAMAP" id="MF_01825">
    <property type="entry name" value="PdxB"/>
    <property type="match status" value="1"/>
</dbReference>
<dbReference type="Pfam" id="PF11890">
    <property type="entry name" value="DUF3410"/>
    <property type="match status" value="1"/>
</dbReference>
<dbReference type="SUPFAM" id="SSF52283">
    <property type="entry name" value="Formate/glycerate dehydrogenase catalytic domain-like"/>
    <property type="match status" value="1"/>
</dbReference>
<keyword evidence="4 5" id="KW-0664">Pyridoxine biosynthesis</keyword>
<dbReference type="InterPro" id="IPR038251">
    <property type="entry name" value="PdxB_dimer_sf"/>
</dbReference>
<keyword evidence="1 5" id="KW-0963">Cytoplasm</keyword>
<feature type="active site" evidence="5">
    <location>
        <position position="208"/>
    </location>
</feature>
<dbReference type="RefSeq" id="WP_062183830.1">
    <property type="nucleotide sequence ID" value="NZ_BBXL01000023.1"/>
</dbReference>
<dbReference type="GO" id="GO:0046983">
    <property type="term" value="F:protein dimerization activity"/>
    <property type="evidence" value="ECO:0007669"/>
    <property type="project" value="InterPro"/>
</dbReference>
<accession>A0A1M5CJM8</accession>
<feature type="domain" description="D-isomer specific 2-hydroxyacid dehydrogenase catalytic" evidence="6">
    <location>
        <begin position="28"/>
        <end position="277"/>
    </location>
</feature>
<comment type="similarity">
    <text evidence="5">Belongs to the D-isomer specific 2-hydroxyacid dehydrogenase family. PdxB subfamily.</text>
</comment>
<feature type="active site" evidence="5">
    <location>
        <position position="237"/>
    </location>
</feature>
<dbReference type="CDD" id="cd12158">
    <property type="entry name" value="ErythrP_dh"/>
    <property type="match status" value="1"/>
</dbReference>
<evidence type="ECO:0000313" key="10">
    <source>
        <dbReference type="Proteomes" id="UP000184480"/>
    </source>
</evidence>
<dbReference type="GO" id="GO:0008615">
    <property type="term" value="P:pyridoxine biosynthetic process"/>
    <property type="evidence" value="ECO:0007669"/>
    <property type="project" value="UniProtKB-UniRule"/>
</dbReference>
<gene>
    <name evidence="5" type="primary">pdxB</name>
    <name evidence="9" type="ORF">SAMN05444362_107192</name>
</gene>
<comment type="caution">
    <text evidence="5">Lacks conserved residue(s) required for the propagation of feature annotation.</text>
</comment>
<dbReference type="Pfam" id="PF02826">
    <property type="entry name" value="2-Hacid_dh_C"/>
    <property type="match status" value="1"/>
</dbReference>
<dbReference type="AlphaFoldDB" id="A0A1M5CJM8"/>
<comment type="subunit">
    <text evidence="5">Homodimer.</text>
</comment>
<feature type="active site" description="Proton donor" evidence="5">
    <location>
        <position position="254"/>
    </location>
</feature>
<dbReference type="Pfam" id="PF00389">
    <property type="entry name" value="2-Hacid_dh"/>
    <property type="match status" value="1"/>
</dbReference>
<dbReference type="GO" id="GO:0051287">
    <property type="term" value="F:NAD binding"/>
    <property type="evidence" value="ECO:0007669"/>
    <property type="project" value="InterPro"/>
</dbReference>
<dbReference type="SUPFAM" id="SSF51735">
    <property type="entry name" value="NAD(P)-binding Rossmann-fold domains"/>
    <property type="match status" value="1"/>
</dbReference>
<dbReference type="EC" id="1.1.1.290" evidence="5"/>
<dbReference type="PANTHER" id="PTHR43761">
    <property type="entry name" value="D-ISOMER SPECIFIC 2-HYDROXYACID DEHYDROGENASE FAMILY PROTEIN (AFU_ORTHOLOGUE AFUA_1G13630)"/>
    <property type="match status" value="1"/>
</dbReference>
<feature type="binding site" evidence="5">
    <location>
        <position position="258"/>
    </location>
    <ligand>
        <name>substrate</name>
    </ligand>
</feature>
<dbReference type="InterPro" id="IPR020921">
    <property type="entry name" value="Erythronate-4-P_DHase"/>
</dbReference>
<dbReference type="InterPro" id="IPR036291">
    <property type="entry name" value="NAD(P)-bd_dom_sf"/>
</dbReference>
<evidence type="ECO:0000313" key="9">
    <source>
        <dbReference type="EMBL" id="SHF54896.1"/>
    </source>
</evidence>
<proteinExistence type="inferred from homology"/>
<dbReference type="Proteomes" id="UP000184480">
    <property type="component" value="Unassembled WGS sequence"/>
</dbReference>
<evidence type="ECO:0000259" key="7">
    <source>
        <dbReference type="Pfam" id="PF02826"/>
    </source>
</evidence>
<evidence type="ECO:0000256" key="2">
    <source>
        <dbReference type="ARBA" id="ARBA00023002"/>
    </source>
</evidence>